<comment type="caution">
    <text evidence="1">The sequence shown here is derived from an EMBL/GenBank/DDBJ whole genome shotgun (WGS) entry which is preliminary data.</text>
</comment>
<proteinExistence type="predicted"/>
<dbReference type="Proteomes" id="UP000272703">
    <property type="component" value="Unassembled WGS sequence"/>
</dbReference>
<accession>A0A3M6ANA2</accession>
<dbReference type="AlphaFoldDB" id="A0A3M6ANA2"/>
<name>A0A3M6ANA2_PSESS</name>
<protein>
    <recommendedName>
        <fullName evidence="3">SIR2-like domain-containing protein</fullName>
    </recommendedName>
</protein>
<evidence type="ECO:0000313" key="2">
    <source>
        <dbReference type="Proteomes" id="UP000272703"/>
    </source>
</evidence>
<sequence>MSIRFSAEGSAFPETLVDALLAGEVVFLCGAGVSAPQLPGFGDLVQQCFDRLNLVQSGSELASSEAGRFEEVLGSLSRRIVNPRDMTRALVDLLQAPTPPDFTNHNTILRLSRDLDNHPLITPTGYQVPVQYFTTMSKKIPFGVLTKVAGSAWVIKSDA</sequence>
<dbReference type="EMBL" id="RBUN01000141">
    <property type="protein sequence ID" value="RMV20757.1"/>
    <property type="molecule type" value="Genomic_DNA"/>
</dbReference>
<evidence type="ECO:0008006" key="3">
    <source>
        <dbReference type="Google" id="ProtNLM"/>
    </source>
</evidence>
<evidence type="ECO:0000313" key="1">
    <source>
        <dbReference type="EMBL" id="RMV20757.1"/>
    </source>
</evidence>
<organism evidence="1 2">
    <name type="scientific">Pseudomonas savastanoi</name>
    <name type="common">Pseudomonas syringae pv. savastanoi</name>
    <dbReference type="NCBI Taxonomy" id="29438"/>
    <lineage>
        <taxon>Bacteria</taxon>
        <taxon>Pseudomonadati</taxon>
        <taxon>Pseudomonadota</taxon>
        <taxon>Gammaproteobacteria</taxon>
        <taxon>Pseudomonadales</taxon>
        <taxon>Pseudomonadaceae</taxon>
        <taxon>Pseudomonas</taxon>
    </lineage>
</organism>
<gene>
    <name evidence="1" type="ORF">ALP16_200116</name>
</gene>
<reference evidence="1 2" key="1">
    <citation type="submission" date="2018-08" db="EMBL/GenBank/DDBJ databases">
        <title>Recombination of ecologically and evolutionarily significant loci maintains genetic cohesion in the Pseudomonas syringae species complex.</title>
        <authorList>
            <person name="Dillon M."/>
            <person name="Thakur S."/>
            <person name="Almeida R.N.D."/>
            <person name="Weir B.S."/>
            <person name="Guttman D.S."/>
        </authorList>
    </citation>
    <scope>NUCLEOTIDE SEQUENCE [LARGE SCALE GENOMIC DNA]</scope>
    <source>
        <strain evidence="1 2">ICMP 11897</strain>
    </source>
</reference>